<organism evidence="11 12">
    <name type="scientific">Allosaccharopolyspora coralli</name>
    <dbReference type="NCBI Taxonomy" id="2665642"/>
    <lineage>
        <taxon>Bacteria</taxon>
        <taxon>Bacillati</taxon>
        <taxon>Actinomycetota</taxon>
        <taxon>Actinomycetes</taxon>
        <taxon>Pseudonocardiales</taxon>
        <taxon>Pseudonocardiaceae</taxon>
        <taxon>Allosaccharopolyspora</taxon>
    </lineage>
</organism>
<dbReference type="CDD" id="cd00140">
    <property type="entry name" value="beta_clamp"/>
    <property type="match status" value="1"/>
</dbReference>
<evidence type="ECO:0000313" key="11">
    <source>
        <dbReference type="EMBL" id="QGK70303.1"/>
    </source>
</evidence>
<keyword evidence="7" id="KW-0239">DNA-directed DNA polymerase</keyword>
<dbReference type="GO" id="GO:0008408">
    <property type="term" value="F:3'-5' exonuclease activity"/>
    <property type="evidence" value="ECO:0007669"/>
    <property type="project" value="InterPro"/>
</dbReference>
<proteinExistence type="inferred from homology"/>
<dbReference type="AlphaFoldDB" id="A0A5Q3Q7H4"/>
<dbReference type="EMBL" id="CP045929">
    <property type="protein sequence ID" value="QGK70303.1"/>
    <property type="molecule type" value="Genomic_DNA"/>
</dbReference>
<evidence type="ECO:0000259" key="9">
    <source>
        <dbReference type="Pfam" id="PF00712"/>
    </source>
</evidence>
<keyword evidence="12" id="KW-1185">Reference proteome</keyword>
<protein>
    <submittedName>
        <fullName evidence="11">DNA polymerase III subunit beta</fullName>
        <ecNumber evidence="11">2.7.7.7</ecNumber>
    </submittedName>
</protein>
<comment type="similarity">
    <text evidence="2">Belongs to the beta sliding clamp family.</text>
</comment>
<dbReference type="Gene3D" id="3.10.150.10">
    <property type="entry name" value="DNA Polymerase III, subunit A, domain 2"/>
    <property type="match status" value="3"/>
</dbReference>
<dbReference type="GO" id="GO:0006271">
    <property type="term" value="P:DNA strand elongation involved in DNA replication"/>
    <property type="evidence" value="ECO:0007669"/>
    <property type="project" value="TreeGrafter"/>
</dbReference>
<gene>
    <name evidence="11" type="primary">dnaN</name>
    <name evidence="11" type="ORF">GIY23_12900</name>
</gene>
<dbReference type="PANTHER" id="PTHR30478">
    <property type="entry name" value="DNA POLYMERASE III SUBUNIT BETA"/>
    <property type="match status" value="1"/>
</dbReference>
<evidence type="ECO:0000256" key="4">
    <source>
        <dbReference type="ARBA" id="ARBA00022679"/>
    </source>
</evidence>
<dbReference type="InterPro" id="IPR022634">
    <property type="entry name" value="DNA_polIII_beta_N"/>
</dbReference>
<dbReference type="SUPFAM" id="SSF55979">
    <property type="entry name" value="DNA clamp"/>
    <property type="match status" value="3"/>
</dbReference>
<comment type="subcellular location">
    <subcellularLocation>
        <location evidence="1">Cytoplasm</location>
    </subcellularLocation>
</comment>
<evidence type="ECO:0000256" key="6">
    <source>
        <dbReference type="ARBA" id="ARBA00022705"/>
    </source>
</evidence>
<dbReference type="GO" id="GO:0003677">
    <property type="term" value="F:DNA binding"/>
    <property type="evidence" value="ECO:0007669"/>
    <property type="project" value="UniProtKB-KW"/>
</dbReference>
<keyword evidence="4 11" id="KW-0808">Transferase</keyword>
<dbReference type="Pfam" id="PF00712">
    <property type="entry name" value="DNA_pol3_beta"/>
    <property type="match status" value="1"/>
</dbReference>
<evidence type="ECO:0000256" key="1">
    <source>
        <dbReference type="ARBA" id="ARBA00004496"/>
    </source>
</evidence>
<evidence type="ECO:0000313" key="12">
    <source>
        <dbReference type="Proteomes" id="UP000371041"/>
    </source>
</evidence>
<dbReference type="GO" id="GO:0003887">
    <property type="term" value="F:DNA-directed DNA polymerase activity"/>
    <property type="evidence" value="ECO:0007669"/>
    <property type="project" value="UniProtKB-KW"/>
</dbReference>
<reference evidence="12" key="1">
    <citation type="submission" date="2019-11" db="EMBL/GenBank/DDBJ databases">
        <title>The complete genome sequence of Saccharopolyspora sp. E2A.</title>
        <authorList>
            <person name="Zhang G."/>
        </authorList>
    </citation>
    <scope>NUCLEOTIDE SEQUENCE [LARGE SCALE GENOMIC DNA]</scope>
    <source>
        <strain evidence="12">E2A</strain>
    </source>
</reference>
<feature type="domain" description="DNA polymerase III beta sliding clamp central" evidence="10">
    <location>
        <begin position="152"/>
        <end position="263"/>
    </location>
</feature>
<dbReference type="Proteomes" id="UP000371041">
    <property type="component" value="Chromosome"/>
</dbReference>
<evidence type="ECO:0000256" key="7">
    <source>
        <dbReference type="ARBA" id="ARBA00022932"/>
    </source>
</evidence>
<dbReference type="InterPro" id="IPR001001">
    <property type="entry name" value="DNA_polIII_beta"/>
</dbReference>
<feature type="domain" description="DNA polymerase III beta sliding clamp N-terminal" evidence="9">
    <location>
        <begin position="19"/>
        <end position="140"/>
    </location>
</feature>
<dbReference type="SMART" id="SM00480">
    <property type="entry name" value="POL3Bc"/>
    <property type="match status" value="1"/>
</dbReference>
<keyword evidence="3" id="KW-0963">Cytoplasm</keyword>
<dbReference type="NCBIfam" id="TIGR00663">
    <property type="entry name" value="dnan"/>
    <property type="match status" value="1"/>
</dbReference>
<dbReference type="GO" id="GO:0009360">
    <property type="term" value="C:DNA polymerase III complex"/>
    <property type="evidence" value="ECO:0007669"/>
    <property type="project" value="InterPro"/>
</dbReference>
<sequence>MSTATDTRPAAALLECQTDRATLTEALSTVAVGVPRRPAVPLLGGVLLESRGGHLTLTTTDIDTVVSVRIPDAVNAPGALLVDHVELSKMLGALVKGSRKREADAMPVTLRATVDGHAVLSLGGYTMPLTAYPVEEFPTLPTVPASMAEADRETFTQQARRVLIARGADATLPIFTSVHVQAAPGALTLAATDRFRLAVAEIPATTAATEDRSVMLPAELLSSVLKHCTGDRVRLGVDAASDWAALSCGDLTVLTRTVDAEFPRYERLFPETTASARADRGALAQATVRATAALEASHYTADRDQAGHHLAVTLHPDGRVSVAPVLAEHAETVTAPEHPAEVGGVAESVRVLFGARYLRDALSSLAGDTVTLRLDSPNRPVVFTATDTPGYRHLIMPVRPTS</sequence>
<keyword evidence="5 11" id="KW-0548">Nucleotidyltransferase</keyword>
<dbReference type="InterPro" id="IPR046938">
    <property type="entry name" value="DNA_clamp_sf"/>
</dbReference>
<dbReference type="EC" id="2.7.7.7" evidence="11"/>
<dbReference type="KEGG" id="sace:GIY23_12900"/>
<dbReference type="GO" id="GO:0005737">
    <property type="term" value="C:cytoplasm"/>
    <property type="evidence" value="ECO:0007669"/>
    <property type="project" value="UniProtKB-SubCell"/>
</dbReference>
<dbReference type="PANTHER" id="PTHR30478:SF0">
    <property type="entry name" value="BETA SLIDING CLAMP"/>
    <property type="match status" value="1"/>
</dbReference>
<evidence type="ECO:0000256" key="3">
    <source>
        <dbReference type="ARBA" id="ARBA00022490"/>
    </source>
</evidence>
<dbReference type="Pfam" id="PF02767">
    <property type="entry name" value="DNA_pol3_beta_2"/>
    <property type="match status" value="1"/>
</dbReference>
<dbReference type="InterPro" id="IPR022637">
    <property type="entry name" value="DNA_polIII_beta_cen"/>
</dbReference>
<name>A0A5Q3Q7H4_9PSEU</name>
<keyword evidence="6" id="KW-0235">DNA replication</keyword>
<evidence type="ECO:0000256" key="8">
    <source>
        <dbReference type="ARBA" id="ARBA00023125"/>
    </source>
</evidence>
<evidence type="ECO:0000256" key="5">
    <source>
        <dbReference type="ARBA" id="ARBA00022695"/>
    </source>
</evidence>
<evidence type="ECO:0000256" key="2">
    <source>
        <dbReference type="ARBA" id="ARBA00010752"/>
    </source>
</evidence>
<keyword evidence="8" id="KW-0238">DNA-binding</keyword>
<accession>A0A5Q3Q7H4</accession>
<evidence type="ECO:0000259" key="10">
    <source>
        <dbReference type="Pfam" id="PF02767"/>
    </source>
</evidence>
<dbReference type="RefSeq" id="WP_154076887.1">
    <property type="nucleotide sequence ID" value="NZ_CP045929.1"/>
</dbReference>